<feature type="transmembrane region" description="Helical" evidence="1">
    <location>
        <begin position="12"/>
        <end position="40"/>
    </location>
</feature>
<evidence type="ECO:0000313" key="2">
    <source>
        <dbReference type="EMBL" id="SHF19720.1"/>
    </source>
</evidence>
<keyword evidence="3" id="KW-1185">Reference proteome</keyword>
<name>A0A1M4ZNN7_9FLAO</name>
<dbReference type="NCBIfam" id="NF040945">
    <property type="entry name" value="CCC_membrane"/>
    <property type="match status" value="1"/>
</dbReference>
<feature type="transmembrane region" description="Helical" evidence="1">
    <location>
        <begin position="60"/>
        <end position="83"/>
    </location>
</feature>
<evidence type="ECO:0000256" key="1">
    <source>
        <dbReference type="SAM" id="Phobius"/>
    </source>
</evidence>
<dbReference type="Proteomes" id="UP000184236">
    <property type="component" value="Unassembled WGS sequence"/>
</dbReference>
<evidence type="ECO:0000313" key="3">
    <source>
        <dbReference type="Proteomes" id="UP000184236"/>
    </source>
</evidence>
<dbReference type="AlphaFoldDB" id="A0A1M4ZNN7"/>
<dbReference type="RefSeq" id="WP_072885379.1">
    <property type="nucleotide sequence ID" value="NZ_FQVO01000010.1"/>
</dbReference>
<proteinExistence type="predicted"/>
<reference evidence="3" key="1">
    <citation type="submission" date="2016-11" db="EMBL/GenBank/DDBJ databases">
        <authorList>
            <person name="Varghese N."/>
            <person name="Submissions S."/>
        </authorList>
    </citation>
    <scope>NUCLEOTIDE SEQUENCE [LARGE SCALE GENOMIC DNA]</scope>
    <source>
        <strain evidence="3">DSM 26898</strain>
    </source>
</reference>
<dbReference type="EMBL" id="FQVO01000010">
    <property type="protein sequence ID" value="SHF19720.1"/>
    <property type="molecule type" value="Genomic_DNA"/>
</dbReference>
<protein>
    <submittedName>
        <fullName evidence="2">M penetrans paralogue family 26</fullName>
    </submittedName>
</protein>
<sequence>MNQKLPNATAVLVLGIVSIVTCCCYGVIGLIAAIIGLVLANKDLVLYKQNPTEYTNYGNLNVGRILCIVGIVLNVLSVIYYIYIISSVGVDALSDPELLQERIRDMQGN</sequence>
<organism evidence="2 3">
    <name type="scientific">Chryseobacterium takakiae</name>
    <dbReference type="NCBI Taxonomy" id="1302685"/>
    <lineage>
        <taxon>Bacteria</taxon>
        <taxon>Pseudomonadati</taxon>
        <taxon>Bacteroidota</taxon>
        <taxon>Flavobacteriia</taxon>
        <taxon>Flavobacteriales</taxon>
        <taxon>Weeksellaceae</taxon>
        <taxon>Chryseobacterium group</taxon>
        <taxon>Chryseobacterium</taxon>
    </lineage>
</organism>
<dbReference type="STRING" id="1302685.SAMN05444408_110158"/>
<keyword evidence="1" id="KW-1133">Transmembrane helix</keyword>
<dbReference type="OrthoDB" id="1099888at2"/>
<dbReference type="InterPro" id="IPR011655">
    <property type="entry name" value="MpPF26"/>
</dbReference>
<keyword evidence="1" id="KW-0812">Transmembrane</keyword>
<keyword evidence="1" id="KW-0472">Membrane</keyword>
<gene>
    <name evidence="2" type="ORF">SAMN05444408_110158</name>
</gene>
<accession>A0A1M4ZNN7</accession>
<dbReference type="Pfam" id="PF07666">
    <property type="entry name" value="MpPF26"/>
    <property type="match status" value="1"/>
</dbReference>